<protein>
    <recommendedName>
        <fullName evidence="5">DUF4102 domain-containing protein</fullName>
    </recommendedName>
</protein>
<evidence type="ECO:0008006" key="5">
    <source>
        <dbReference type="Google" id="ProtNLM"/>
    </source>
</evidence>
<dbReference type="EMBL" id="CP123737">
    <property type="protein sequence ID" value="WGO87043.1"/>
    <property type="molecule type" value="Genomic_DNA"/>
</dbReference>
<dbReference type="AlphaFoldDB" id="A0AAX3UI51"/>
<proteinExistence type="predicted"/>
<accession>A0AAX3UI51</accession>
<reference evidence="2" key="3">
    <citation type="submission" date="2023-04" db="EMBL/GenBank/DDBJ databases">
        <authorList>
            <person name="Wang Y."/>
        </authorList>
    </citation>
    <scope>NUCLEOTIDE SEQUENCE</scope>
    <source>
        <strain evidence="2">ZW18</strain>
        <plasmid evidence="2">unnamed1</plasmid>
    </source>
</reference>
<evidence type="ECO:0000313" key="4">
    <source>
        <dbReference type="Proteomes" id="UP001242513"/>
    </source>
</evidence>
<dbReference type="EMBL" id="FMXC01000034">
    <property type="protein sequence ID" value="SDA67082.1"/>
    <property type="molecule type" value="Genomic_DNA"/>
</dbReference>
<keyword evidence="2" id="KW-0614">Plasmid</keyword>
<reference evidence="2" key="2">
    <citation type="journal article" date="2022" name="Food Funct.">
        <title>Lactobacillus kefiranofaciens ZW18 from Kefir enhances the anti-tumor effect of anti-programmed cell death 1 (PD-1) immunotherapy by modulating the gut microbiota.</title>
        <authorList>
            <person name="Zhao J."/>
            <person name="Wang Y."/>
            <person name="Wang J."/>
            <person name="Lv M."/>
            <person name="Zhou C."/>
            <person name="Jia L."/>
            <person name="Geng W."/>
        </authorList>
    </citation>
    <scope>NUCLEOTIDE SEQUENCE</scope>
    <source>
        <strain evidence="2">ZW18</strain>
    </source>
</reference>
<reference evidence="1 3" key="1">
    <citation type="submission" date="2016-10" db="EMBL/GenBank/DDBJ databases">
        <authorList>
            <person name="Varghese N."/>
            <person name="Submissions S."/>
        </authorList>
    </citation>
    <scope>NUCLEOTIDE SEQUENCE [LARGE SCALE GENOMIC DNA]</scope>
    <source>
        <strain evidence="1 3">ATCC 43761</strain>
    </source>
</reference>
<evidence type="ECO:0000313" key="1">
    <source>
        <dbReference type="EMBL" id="SDA67082.1"/>
    </source>
</evidence>
<keyword evidence="3" id="KW-1185">Reference proteome</keyword>
<geneLocation type="plasmid" evidence="2 4">
    <name>unnamed1</name>
</geneLocation>
<dbReference type="Proteomes" id="UP000181860">
    <property type="component" value="Unassembled WGS sequence"/>
</dbReference>
<dbReference type="RefSeq" id="WP_013855362.1">
    <property type="nucleotide sequence ID" value="NZ_CP123737.1"/>
</dbReference>
<name>A0AAX3UI51_9LACO</name>
<evidence type="ECO:0000313" key="2">
    <source>
        <dbReference type="EMBL" id="WGO87043.1"/>
    </source>
</evidence>
<evidence type="ECO:0000313" key="3">
    <source>
        <dbReference type="Proteomes" id="UP000181860"/>
    </source>
</evidence>
<sequence length="42" mass="4633">MKSLTLLDLDNVQARKGNATKLFTIKVCGAGAITCFKDEDRF</sequence>
<dbReference type="Proteomes" id="UP001242513">
    <property type="component" value="Plasmid unnamed1"/>
</dbReference>
<gene>
    <name evidence="2" type="ORF">QEJ78_11980</name>
    <name evidence="1" type="ORF">SAMN02983011_02050</name>
</gene>
<organism evidence="2 4">
    <name type="scientific">Lactobacillus kefiranofaciens</name>
    <dbReference type="NCBI Taxonomy" id="267818"/>
    <lineage>
        <taxon>Bacteria</taxon>
        <taxon>Bacillati</taxon>
        <taxon>Bacillota</taxon>
        <taxon>Bacilli</taxon>
        <taxon>Lactobacillales</taxon>
        <taxon>Lactobacillaceae</taxon>
        <taxon>Lactobacillus</taxon>
    </lineage>
</organism>